<evidence type="ECO:0000259" key="2">
    <source>
        <dbReference type="Pfam" id="PF13116"/>
    </source>
</evidence>
<dbReference type="InterPro" id="IPR025263">
    <property type="entry name" value="YhdP_central"/>
</dbReference>
<dbReference type="PANTHER" id="PTHR38690:SF1">
    <property type="entry name" value="PROTEASE"/>
    <property type="match status" value="1"/>
</dbReference>
<dbReference type="EMBL" id="VMKJ01000005">
    <property type="protein sequence ID" value="TVO38636.1"/>
    <property type="molecule type" value="Genomic_DNA"/>
</dbReference>
<dbReference type="InterPro" id="IPR011836">
    <property type="entry name" value="YhdP"/>
</dbReference>
<dbReference type="Proteomes" id="UP000319828">
    <property type="component" value="Unassembled WGS sequence"/>
</dbReference>
<dbReference type="PANTHER" id="PTHR38690">
    <property type="entry name" value="PROTEASE-RELATED"/>
    <property type="match status" value="1"/>
</dbReference>
<dbReference type="OrthoDB" id="9762238at2"/>
<evidence type="ECO:0000313" key="3">
    <source>
        <dbReference type="EMBL" id="TVO38636.1"/>
    </source>
</evidence>
<comment type="caution">
    <text evidence="3">The sequence shown here is derived from an EMBL/GenBank/DDBJ whole genome shotgun (WGS) entry which is preliminary data.</text>
</comment>
<proteinExistence type="predicted"/>
<evidence type="ECO:0000313" key="4">
    <source>
        <dbReference type="Proteomes" id="UP000319828"/>
    </source>
</evidence>
<accession>A0A557PDC5</accession>
<evidence type="ECO:0000256" key="1">
    <source>
        <dbReference type="SAM" id="MobiDB-lite"/>
    </source>
</evidence>
<reference evidence="3 4" key="1">
    <citation type="submission" date="2019-07" db="EMBL/GenBank/DDBJ databases">
        <title>The draft genome sequence of Vibrio algivorus M1486.</title>
        <authorList>
            <person name="Meng X."/>
        </authorList>
    </citation>
    <scope>NUCLEOTIDE SEQUENCE [LARGE SCALE GENOMIC DNA]</scope>
    <source>
        <strain evidence="3 4">M1486</strain>
    </source>
</reference>
<feature type="domain" description="YhdP central" evidence="2">
    <location>
        <begin position="2"/>
        <end position="1297"/>
    </location>
</feature>
<protein>
    <submittedName>
        <fullName evidence="3">TIGR02099 family protein</fullName>
    </submittedName>
</protein>
<organism evidence="3 4">
    <name type="scientific">Vibrio algivorus</name>
    <dbReference type="NCBI Taxonomy" id="1667024"/>
    <lineage>
        <taxon>Bacteria</taxon>
        <taxon>Pseudomonadati</taxon>
        <taxon>Pseudomonadota</taxon>
        <taxon>Gammaproteobacteria</taxon>
        <taxon>Vibrionales</taxon>
        <taxon>Vibrionaceae</taxon>
        <taxon>Vibrio</taxon>
    </lineage>
</organism>
<name>A0A557PDC5_9VIBR</name>
<dbReference type="Pfam" id="PF13116">
    <property type="entry name" value="YhdP"/>
    <property type="match status" value="1"/>
</dbReference>
<feature type="region of interest" description="Disordered" evidence="1">
    <location>
        <begin position="903"/>
        <end position="923"/>
    </location>
</feature>
<dbReference type="RefSeq" id="WP_144387610.1">
    <property type="nucleotide sequence ID" value="NZ_CANNCB010000002.1"/>
</dbReference>
<sequence>MTLPKRLWRILLWTVLTIAVVWAVSVTLLRLFLPSLDSYRDEIEAQVLQSTGVEVQFESIRGYWGNITPALALKHVQVFLPGESIPIVTIDRADAEIDLIQSLIHLQLKLADIKIEGLRADLSRWPLIPEKDQKTTSHSEPSDKSLKNVQNLFLRQLGEFSLVDSSIQYLSLNGEIRLVDIERLRWENNDNQHRAEGVVSIAGANLNKVSVIANFSEQGNLRYLDGQFFVSAENIRVTPWVPQYVKESTTIDSGRVSLNAWLTLKQGAPTNALVELKPSHLIWGNKENRHQLDIDHGVVNLKPSDEGWKILGSNFLIKTNDGKWPQFQFALDWQPDHQALNLSRLEIEKLTPLLGVLKSQNGSMEWLSKLQPTGSIEDIRVNIPKQSEKLTYSVSLNKVAMKQWDLLPGINKLSATVAGDANNASIKATLQDDVVPYGDVFQAPLNIEQSKVNLVWQKYQSGWKLWADKIEVSNSDLSAIGEFELDFPDEQSPFLSLYVEADAKKAGETWRYLPTLALGRDLTDYLSAAIQGGTAKTAQILWYGALNDFPYLNHKGIFQAKVPLQNARFSFDTAWPAITDLQLDLLFENASMYLNSDSATLMDVHASHIDGVIPDLSPDGHIEINAKAQADGEAVRDYMTSTPLVDSVGAALTAVQVSGTVNSEFSLNIPFDGSDPDVSGFAQLKDNPIAVQTPSIQLEKANGKIDFKNDVVTGSGLKANLLNQPIALDFNSHTQGQGYAVKVDVVGDTDIPELKKQIDSTWLKPLAGNAPWNLGVDLHLSDIGFTYQIDGNADLEFLTSQYPAPLGKALGIKGKGRLQAAGNQDTVNARITLPNVKYQADIDIHPKTPVLSATNLIVGRGEFKVSPIGGHYLSINTNKFNADEWFDFAMDKDHALNIKPADADPIVTDHSSKSSPATNGDDVSLQKTASIDMPAIPVPEVININTKTLVLGDLDWHQVKLDAIHKPQDWQINLSSSEIVGSGHYRNKKDLSLDLKSVHIFIPEWDNKPENQDAQLISGKAEDEPLISEFDRQFHQYMPNLSLKIGDLWLQGYKVGTVDMQLQRDKNKLVWKNLDFKTGSNHLQAKGWWELSGEKSHSDFNLSLTGKNNSEVMARFGINSGIQKASFDLSMSSNWDGAPWSVKTDTLNGHLKTEFKDGVITYVNGAARLLGLFSLDSIVRKMQLDFTGVFDHGMTFDSIKGSGDIKRGIFVTNDLEMDGSAGDLMLKGQADLNTRLVDAEVTFIPDLTSSVPLVAAFAVAPQTAVAIFAITKVLSPVVDVFTKVQYSVKGPLDAPEVKEISRSRGEYQLDKSSK</sequence>
<dbReference type="NCBIfam" id="TIGR02099">
    <property type="entry name" value="YhdP family protein"/>
    <property type="match status" value="1"/>
</dbReference>
<gene>
    <name evidence="3" type="ORF">FOF44_04700</name>
</gene>